<dbReference type="EMBL" id="MU007023">
    <property type="protein sequence ID" value="KAF2433009.1"/>
    <property type="molecule type" value="Genomic_DNA"/>
</dbReference>
<evidence type="ECO:0000313" key="3">
    <source>
        <dbReference type="EMBL" id="KAF2433009.1"/>
    </source>
</evidence>
<dbReference type="GO" id="GO:0032185">
    <property type="term" value="P:septin cytoskeleton organization"/>
    <property type="evidence" value="ECO:0007669"/>
    <property type="project" value="TreeGrafter"/>
</dbReference>
<dbReference type="PANTHER" id="PTHR36414:SF1">
    <property type="entry name" value="PROTEIN SUR7"/>
    <property type="match status" value="1"/>
</dbReference>
<dbReference type="GO" id="GO:0045121">
    <property type="term" value="C:membrane raft"/>
    <property type="evidence" value="ECO:0007669"/>
    <property type="project" value="TreeGrafter"/>
</dbReference>
<reference evidence="3" key="1">
    <citation type="journal article" date="2020" name="Stud. Mycol.">
        <title>101 Dothideomycetes genomes: a test case for predicting lifestyles and emergence of pathogens.</title>
        <authorList>
            <person name="Haridas S."/>
            <person name="Albert R."/>
            <person name="Binder M."/>
            <person name="Bloem J."/>
            <person name="Labutti K."/>
            <person name="Salamov A."/>
            <person name="Andreopoulos B."/>
            <person name="Baker S."/>
            <person name="Barry K."/>
            <person name="Bills G."/>
            <person name="Bluhm B."/>
            <person name="Cannon C."/>
            <person name="Castanera R."/>
            <person name="Culley D."/>
            <person name="Daum C."/>
            <person name="Ezra D."/>
            <person name="Gonzalez J."/>
            <person name="Henrissat B."/>
            <person name="Kuo A."/>
            <person name="Liang C."/>
            <person name="Lipzen A."/>
            <person name="Lutzoni F."/>
            <person name="Magnuson J."/>
            <person name="Mondo S."/>
            <person name="Nolan M."/>
            <person name="Ohm R."/>
            <person name="Pangilinan J."/>
            <person name="Park H.-J."/>
            <person name="Ramirez L."/>
            <person name="Alfaro M."/>
            <person name="Sun H."/>
            <person name="Tritt A."/>
            <person name="Yoshinaga Y."/>
            <person name="Zwiers L.-H."/>
            <person name="Turgeon B."/>
            <person name="Goodwin S."/>
            <person name="Spatafora J."/>
            <person name="Crous P."/>
            <person name="Grigoriev I."/>
        </authorList>
    </citation>
    <scope>NUCLEOTIDE SEQUENCE</scope>
    <source>
        <strain evidence="3">CBS 130266</strain>
    </source>
</reference>
<gene>
    <name evidence="3" type="ORF">EJ08DRAFT_658643</name>
</gene>
<dbReference type="InterPro" id="IPR009571">
    <property type="entry name" value="SUR7/Rim9-like_fungi"/>
</dbReference>
<keyword evidence="2" id="KW-0472">Membrane</keyword>
<feature type="transmembrane region" description="Helical" evidence="2">
    <location>
        <begin position="190"/>
        <end position="209"/>
    </location>
</feature>
<feature type="transmembrane region" description="Helical" evidence="2">
    <location>
        <begin position="151"/>
        <end position="170"/>
    </location>
</feature>
<dbReference type="Proteomes" id="UP000800235">
    <property type="component" value="Unassembled WGS sequence"/>
</dbReference>
<comment type="caution">
    <text evidence="3">The sequence shown here is derived from an EMBL/GenBank/DDBJ whole genome shotgun (WGS) entry which is preliminary data.</text>
</comment>
<dbReference type="GO" id="GO:0031505">
    <property type="term" value="P:fungal-type cell wall organization"/>
    <property type="evidence" value="ECO:0007669"/>
    <property type="project" value="TreeGrafter"/>
</dbReference>
<feature type="transmembrane region" description="Helical" evidence="2">
    <location>
        <begin position="7"/>
        <end position="32"/>
    </location>
</feature>
<keyword evidence="4" id="KW-1185">Reference proteome</keyword>
<dbReference type="GO" id="GO:0005938">
    <property type="term" value="C:cell cortex"/>
    <property type="evidence" value="ECO:0007669"/>
    <property type="project" value="TreeGrafter"/>
</dbReference>
<dbReference type="Pfam" id="PF06687">
    <property type="entry name" value="SUR7"/>
    <property type="match status" value="1"/>
</dbReference>
<proteinExistence type="predicted"/>
<dbReference type="AlphaFoldDB" id="A0A9P4TZY6"/>
<dbReference type="Gene3D" id="1.20.140.150">
    <property type="match status" value="1"/>
</dbReference>
<name>A0A9P4TZY6_9PEZI</name>
<sequence>MGARPVLGLVSLLLIAGGIVFQFLVILSGAVAGGPINQIYFLQTTTNGISPQPRNPSRWTFFSICGVGDNGLNANCGAIVPALPFDPPRGNNFGTTNGIPDGLVGTHRFYYLSRFMFAFYIIALFFAVCALFTGLLALCTRLGAYLSGLNAAMALFFQALAASLMTAWTIQGRNRFRSAGQSASIGIKAYAFTWSALACFLLATIMFCLGGRSKDKTYTSDRNRGGMFGRKKSMRSRGSFVGSERGGVKDDYS</sequence>
<keyword evidence="2" id="KW-1133">Transmembrane helix</keyword>
<feature type="transmembrane region" description="Helical" evidence="2">
    <location>
        <begin position="117"/>
        <end position="139"/>
    </location>
</feature>
<dbReference type="GO" id="GO:0006897">
    <property type="term" value="P:endocytosis"/>
    <property type="evidence" value="ECO:0007669"/>
    <property type="project" value="TreeGrafter"/>
</dbReference>
<evidence type="ECO:0000256" key="1">
    <source>
        <dbReference type="SAM" id="MobiDB-lite"/>
    </source>
</evidence>
<evidence type="ECO:0000313" key="4">
    <source>
        <dbReference type="Proteomes" id="UP000800235"/>
    </source>
</evidence>
<keyword evidence="2" id="KW-0812">Transmembrane</keyword>
<protein>
    <submittedName>
        <fullName evidence="3">SUR7-domain-containing protein</fullName>
    </submittedName>
</protein>
<dbReference type="OrthoDB" id="5419460at2759"/>
<feature type="region of interest" description="Disordered" evidence="1">
    <location>
        <begin position="221"/>
        <end position="253"/>
    </location>
</feature>
<dbReference type="PANTHER" id="PTHR36414">
    <property type="entry name" value="PROTEIN SUR7"/>
    <property type="match status" value="1"/>
</dbReference>
<dbReference type="GO" id="GO:0030866">
    <property type="term" value="P:cortical actin cytoskeleton organization"/>
    <property type="evidence" value="ECO:0007669"/>
    <property type="project" value="TreeGrafter"/>
</dbReference>
<dbReference type="GO" id="GO:0005886">
    <property type="term" value="C:plasma membrane"/>
    <property type="evidence" value="ECO:0007669"/>
    <property type="project" value="InterPro"/>
</dbReference>
<evidence type="ECO:0000256" key="2">
    <source>
        <dbReference type="SAM" id="Phobius"/>
    </source>
</evidence>
<accession>A0A9P4TZY6</accession>
<organism evidence="3 4">
    <name type="scientific">Tothia fuscella</name>
    <dbReference type="NCBI Taxonomy" id="1048955"/>
    <lineage>
        <taxon>Eukaryota</taxon>
        <taxon>Fungi</taxon>
        <taxon>Dikarya</taxon>
        <taxon>Ascomycota</taxon>
        <taxon>Pezizomycotina</taxon>
        <taxon>Dothideomycetes</taxon>
        <taxon>Pleosporomycetidae</taxon>
        <taxon>Venturiales</taxon>
        <taxon>Cylindrosympodiaceae</taxon>
        <taxon>Tothia</taxon>
    </lineage>
</organism>